<dbReference type="CDD" id="cd18012">
    <property type="entry name" value="DEXQc_arch_SWI2_SNF2"/>
    <property type="match status" value="1"/>
</dbReference>
<dbReference type="GO" id="GO:0004386">
    <property type="term" value="F:helicase activity"/>
    <property type="evidence" value="ECO:0007669"/>
    <property type="project" value="UniProtKB-KW"/>
</dbReference>
<dbReference type="EMBL" id="MDKC01000013">
    <property type="protein sequence ID" value="ODG91979.1"/>
    <property type="molecule type" value="Genomic_DNA"/>
</dbReference>
<keyword evidence="1" id="KW-0378">Hydrolase</keyword>
<dbReference type="PROSITE" id="PS51194">
    <property type="entry name" value="HELICASE_CTER"/>
    <property type="match status" value="1"/>
</dbReference>
<name>A0ABX2ZU57_9BACI</name>
<accession>A0ABX2ZU57</accession>
<sequence>MKRLANLSIAVKWVERKGLLIYGMQSHGVILPVTAWKHLVFQWHEPSYYGTLLQPTRVGQIEGILLTPIEALTFFREHQENSLVEITYLDEANEFHSIISSLYNDFNEGHVSPSFAHYQAGEELWKIDGFEQLEPTLQELVSSAIKQQFEIETLQSKRWDIARGLYHNPSYIKQQLTHSIDEDDWHVKIGLRDDDVPFSIRLVLEEPMSEHDDWNLRTYLIDERKTIKPYEYNGHESLHKKHSSYAEYLDRTFQGVGLLAPNLIDNHMPKEVLSEQEAWTFLTEDSEKVLSANIQVLLPSWWQALKQNKMTLKASVKGKPAGNSFFNMETLVDFNWRISTNGMELSEQQFQQFVENQRRLIQFNGQWIALDPAFIARMKKMMAKAEKQGLRFHEVLQHELLQGTEKLEDDHSPFAEVEIEVDEVFRELTKRLTSISEVPELNVPHGLQATLRAYQQKGFEWLVHLKNMGFGALLADDMGLGKTIQSISYLAYRKENEENRGASLIICPTSVINNWKREIELFYPDLTVHVHYGGNRLKGEDLFSIMRDFDIVITSYALSVLDYEDLKQYVWKSIILDEAQNIKNPTTKQSRAVRGLKAEHRIALTGTPMENRLTELWTIFDFINRGYLGSLNRFASNYVNPIEKDRDEEKINAVHRLISPFLLRRTKQDEDVALNLPPKQEQKMLCPLSVEQAALYEQVVQDSLKQIDTLTGIERRGRILWMLNKLKQICDHPSLFLKESQLVEFEERSSKVERLFELIDPILEQSESCLIFTQYVRMGDMLKEAIQAKFGEEVLFLNGSVPKTARDNMISRFQNGDVKVFILSLKAGGTGLNLTAANHVMHFDRWWNPAVENQATDRAYRIGQTKFVQVHKFVTIGTLEEKIDEMLQRKQSLNDTIITSEQWITELSMDELVDLLGV</sequence>
<gene>
    <name evidence="4" type="ORF">BED47_05735</name>
</gene>
<dbReference type="InterPro" id="IPR001650">
    <property type="entry name" value="Helicase_C-like"/>
</dbReference>
<dbReference type="InterPro" id="IPR014001">
    <property type="entry name" value="Helicase_ATP-bd"/>
</dbReference>
<evidence type="ECO:0000313" key="5">
    <source>
        <dbReference type="Proteomes" id="UP000094580"/>
    </source>
</evidence>
<dbReference type="PANTHER" id="PTHR10799">
    <property type="entry name" value="SNF2/RAD54 HELICASE FAMILY"/>
    <property type="match status" value="1"/>
</dbReference>
<dbReference type="RefSeq" id="WP_069033759.1">
    <property type="nucleotide sequence ID" value="NZ_MDKC01000013.1"/>
</dbReference>
<dbReference type="Pfam" id="PF00176">
    <property type="entry name" value="SNF2-rel_dom"/>
    <property type="match status" value="1"/>
</dbReference>
<dbReference type="InterPro" id="IPR022138">
    <property type="entry name" value="DUF3670"/>
</dbReference>
<dbReference type="Gene3D" id="3.40.50.300">
    <property type="entry name" value="P-loop containing nucleotide triphosphate hydrolases"/>
    <property type="match status" value="1"/>
</dbReference>
<dbReference type="SMART" id="SM00490">
    <property type="entry name" value="HELICc"/>
    <property type="match status" value="1"/>
</dbReference>
<dbReference type="SUPFAM" id="SSF52540">
    <property type="entry name" value="P-loop containing nucleoside triphosphate hydrolases"/>
    <property type="match status" value="2"/>
</dbReference>
<reference evidence="4 5" key="1">
    <citation type="submission" date="2016-07" db="EMBL/GenBank/DDBJ databases">
        <authorList>
            <person name="Townsley L."/>
            <person name="Shank E.A."/>
        </authorList>
    </citation>
    <scope>NUCLEOTIDE SEQUENCE [LARGE SCALE GENOMIC DNA]</scope>
    <source>
        <strain evidence="4 5">CH01</strain>
    </source>
</reference>
<comment type="caution">
    <text evidence="4">The sequence shown here is derived from an EMBL/GenBank/DDBJ whole genome shotgun (WGS) entry which is preliminary data.</text>
</comment>
<dbReference type="PROSITE" id="PS51192">
    <property type="entry name" value="HELICASE_ATP_BIND_1"/>
    <property type="match status" value="1"/>
</dbReference>
<evidence type="ECO:0000259" key="3">
    <source>
        <dbReference type="PROSITE" id="PS51194"/>
    </source>
</evidence>
<dbReference type="InterPro" id="IPR027417">
    <property type="entry name" value="P-loop_NTPase"/>
</dbReference>
<dbReference type="Gene3D" id="3.40.50.10810">
    <property type="entry name" value="Tandem AAA-ATPase domain"/>
    <property type="match status" value="1"/>
</dbReference>
<evidence type="ECO:0000313" key="4">
    <source>
        <dbReference type="EMBL" id="ODG91979.1"/>
    </source>
</evidence>
<keyword evidence="5" id="KW-1185">Reference proteome</keyword>
<protein>
    <submittedName>
        <fullName evidence="4">ATP-dependent helicase</fullName>
    </submittedName>
</protein>
<evidence type="ECO:0000259" key="2">
    <source>
        <dbReference type="PROSITE" id="PS51192"/>
    </source>
</evidence>
<dbReference type="Proteomes" id="UP000094580">
    <property type="component" value="Unassembled WGS sequence"/>
</dbReference>
<dbReference type="Pfam" id="PF12419">
    <property type="entry name" value="DUF3670"/>
    <property type="match status" value="1"/>
</dbReference>
<keyword evidence="4" id="KW-0067">ATP-binding</keyword>
<dbReference type="InterPro" id="IPR000330">
    <property type="entry name" value="SNF2_N"/>
</dbReference>
<organism evidence="4 5">
    <name type="scientific">Gottfriedia luciferensis</name>
    <dbReference type="NCBI Taxonomy" id="178774"/>
    <lineage>
        <taxon>Bacteria</taxon>
        <taxon>Bacillati</taxon>
        <taxon>Bacillota</taxon>
        <taxon>Bacilli</taxon>
        <taxon>Bacillales</taxon>
        <taxon>Bacillaceae</taxon>
        <taxon>Gottfriedia</taxon>
    </lineage>
</organism>
<proteinExistence type="predicted"/>
<evidence type="ECO:0000256" key="1">
    <source>
        <dbReference type="ARBA" id="ARBA00022801"/>
    </source>
</evidence>
<dbReference type="Pfam" id="PF00271">
    <property type="entry name" value="Helicase_C"/>
    <property type="match status" value="1"/>
</dbReference>
<keyword evidence="4" id="KW-0347">Helicase</keyword>
<feature type="domain" description="Helicase ATP-binding" evidence="2">
    <location>
        <begin position="463"/>
        <end position="626"/>
    </location>
</feature>
<feature type="domain" description="Helicase C-terminal" evidence="3">
    <location>
        <begin position="754"/>
        <end position="908"/>
    </location>
</feature>
<dbReference type="InterPro" id="IPR038718">
    <property type="entry name" value="SNF2-like_sf"/>
</dbReference>
<dbReference type="SMART" id="SM00487">
    <property type="entry name" value="DEXDc"/>
    <property type="match status" value="1"/>
</dbReference>
<dbReference type="InterPro" id="IPR049730">
    <property type="entry name" value="SNF2/RAD54-like_C"/>
</dbReference>
<keyword evidence="4" id="KW-0547">Nucleotide-binding</keyword>
<dbReference type="CDD" id="cd18793">
    <property type="entry name" value="SF2_C_SNF"/>
    <property type="match status" value="1"/>
</dbReference>